<gene>
    <name evidence="1" type="ORF">OWV82_000220</name>
</gene>
<protein>
    <submittedName>
        <fullName evidence="1">Lysophospholipid acyltransferase</fullName>
    </submittedName>
</protein>
<name>A0ACC1YU46_MELAZ</name>
<evidence type="ECO:0000313" key="2">
    <source>
        <dbReference type="Proteomes" id="UP001164539"/>
    </source>
</evidence>
<organism evidence="1 2">
    <name type="scientific">Melia azedarach</name>
    <name type="common">Chinaberry tree</name>
    <dbReference type="NCBI Taxonomy" id="155640"/>
    <lineage>
        <taxon>Eukaryota</taxon>
        <taxon>Viridiplantae</taxon>
        <taxon>Streptophyta</taxon>
        <taxon>Embryophyta</taxon>
        <taxon>Tracheophyta</taxon>
        <taxon>Spermatophyta</taxon>
        <taxon>Magnoliopsida</taxon>
        <taxon>eudicotyledons</taxon>
        <taxon>Gunneridae</taxon>
        <taxon>Pentapetalae</taxon>
        <taxon>rosids</taxon>
        <taxon>malvids</taxon>
        <taxon>Sapindales</taxon>
        <taxon>Meliaceae</taxon>
        <taxon>Melia</taxon>
    </lineage>
</organism>
<evidence type="ECO:0000313" key="1">
    <source>
        <dbReference type="EMBL" id="KAJ4727053.1"/>
    </source>
</evidence>
<reference evidence="1 2" key="1">
    <citation type="journal article" date="2023" name="Science">
        <title>Complex scaffold remodeling in plant triterpene biosynthesis.</title>
        <authorList>
            <person name="De La Pena R."/>
            <person name="Hodgson H."/>
            <person name="Liu J.C."/>
            <person name="Stephenson M.J."/>
            <person name="Martin A.C."/>
            <person name="Owen C."/>
            <person name="Harkess A."/>
            <person name="Leebens-Mack J."/>
            <person name="Jimenez L.E."/>
            <person name="Osbourn A."/>
            <person name="Sattely E.S."/>
        </authorList>
    </citation>
    <scope>NUCLEOTIDE SEQUENCE [LARGE SCALE GENOMIC DNA]</scope>
    <source>
        <strain evidence="2">cv. JPN11</strain>
        <tissue evidence="1">Leaf</tissue>
    </source>
</reference>
<keyword evidence="1" id="KW-0012">Acyltransferase</keyword>
<comment type="caution">
    <text evidence="1">The sequence shown here is derived from an EMBL/GenBank/DDBJ whole genome shotgun (WGS) entry which is preliminary data.</text>
</comment>
<dbReference type="Proteomes" id="UP001164539">
    <property type="component" value="Chromosome 1"/>
</dbReference>
<keyword evidence="2" id="KW-1185">Reference proteome</keyword>
<accession>A0ACC1YU46</accession>
<proteinExistence type="predicted"/>
<dbReference type="EMBL" id="CM051394">
    <property type="protein sequence ID" value="KAJ4727053.1"/>
    <property type="molecule type" value="Genomic_DNA"/>
</dbReference>
<sequence>MADHDVSSPLLQSPRSDHSPVVITIEDDVAGPNPLAQNHHSHYNNNNIQCNDSGNPFWFIGSSGISVPGPTTANPFENGTPDINGVYEVLKIVVCLPIVLVRLVLFALSLLVGYLATKLALEGWKDKQNPMPVWRCRIMWVTRFCSRCILFSFGYHWIRRKGKPAPREIAPIVVSNHVSYVEPIFYFYELFPTIVAAESHDSIPFVGTIIRAMQVIYVNRFSQSSRKNAVSEIKRKASCDRFPRVLLFPEGTTTNGKFIISFQLGAFIPGYAIQPVIVRYPHVHFDQSWGHISLAKLMFRMFAQFHNFMEIEYLPVVSPSSTQKENALRFAERTSHAIASALNAVQTSHSYGDLMLLMKASQLGQGNPSNYMVEMARVESLFHLSSMEAVDFLDKFLSMNPDASGCVKLYDFLRVLRLKTCTLSEEIFGFIDVDKNGSITFKQFLFASAHVMKLPSFRQACELAFAECDTEGNGYISEHQLGVTIRPAIPDLREHEIHGLFSLFDSNGDGRVGKDEFVACLRRNPLLIAVFSPMLVYKNLSEAGNRVLEEIV</sequence>
<keyword evidence="1" id="KW-0808">Transferase</keyword>